<protein>
    <submittedName>
        <fullName evidence="1">Uncharacterized protein</fullName>
    </submittedName>
</protein>
<proteinExistence type="predicted"/>
<evidence type="ECO:0000313" key="1">
    <source>
        <dbReference type="EMBL" id="KAI8423032.1"/>
    </source>
</evidence>
<keyword evidence="2" id="KW-1185">Reference proteome</keyword>
<name>A0ACC0JG51_CHOFU</name>
<reference evidence="1 2" key="1">
    <citation type="journal article" date="2022" name="Genome Biol. Evol.">
        <title>The Spruce Budworm Genome: Reconstructing the Evolutionary History of Antifreeze Proteins.</title>
        <authorList>
            <person name="Beliveau C."/>
            <person name="Gagne P."/>
            <person name="Picq S."/>
            <person name="Vernygora O."/>
            <person name="Keeling C.I."/>
            <person name="Pinkney K."/>
            <person name="Doucet D."/>
            <person name="Wen F."/>
            <person name="Johnston J.S."/>
            <person name="Maaroufi H."/>
            <person name="Boyle B."/>
            <person name="Laroche J."/>
            <person name="Dewar K."/>
            <person name="Juretic N."/>
            <person name="Blackburn G."/>
            <person name="Nisole A."/>
            <person name="Brunet B."/>
            <person name="Brandao M."/>
            <person name="Lumley L."/>
            <person name="Duan J."/>
            <person name="Quan G."/>
            <person name="Lucarotti C.J."/>
            <person name="Roe A.D."/>
            <person name="Sperling F.A.H."/>
            <person name="Levesque R.C."/>
            <person name="Cusson M."/>
        </authorList>
    </citation>
    <scope>NUCLEOTIDE SEQUENCE [LARGE SCALE GENOMIC DNA]</scope>
    <source>
        <strain evidence="1">Glfc:IPQL:Cfum</strain>
    </source>
</reference>
<organism evidence="1 2">
    <name type="scientific">Choristoneura fumiferana</name>
    <name type="common">Spruce budworm moth</name>
    <name type="synonym">Archips fumiferana</name>
    <dbReference type="NCBI Taxonomy" id="7141"/>
    <lineage>
        <taxon>Eukaryota</taxon>
        <taxon>Metazoa</taxon>
        <taxon>Ecdysozoa</taxon>
        <taxon>Arthropoda</taxon>
        <taxon>Hexapoda</taxon>
        <taxon>Insecta</taxon>
        <taxon>Pterygota</taxon>
        <taxon>Neoptera</taxon>
        <taxon>Endopterygota</taxon>
        <taxon>Lepidoptera</taxon>
        <taxon>Glossata</taxon>
        <taxon>Ditrysia</taxon>
        <taxon>Tortricoidea</taxon>
        <taxon>Tortricidae</taxon>
        <taxon>Tortricinae</taxon>
        <taxon>Choristoneura</taxon>
    </lineage>
</organism>
<sequence>MGLRVKFSSVLLIIVQVFSRDVDEMERAARASFVQRLLNKYTPLEDRVRLVGGPNRFEALPSRNQLSQPPSQLIASTWSEDVLAVFCQ</sequence>
<gene>
    <name evidence="1" type="ORF">MSG28_014120</name>
</gene>
<dbReference type="EMBL" id="CM046125">
    <property type="protein sequence ID" value="KAI8423032.1"/>
    <property type="molecule type" value="Genomic_DNA"/>
</dbReference>
<comment type="caution">
    <text evidence="1">The sequence shown here is derived from an EMBL/GenBank/DDBJ whole genome shotgun (WGS) entry which is preliminary data.</text>
</comment>
<dbReference type="Proteomes" id="UP001064048">
    <property type="component" value="Chromosome 25"/>
</dbReference>
<accession>A0ACC0JG51</accession>
<evidence type="ECO:0000313" key="2">
    <source>
        <dbReference type="Proteomes" id="UP001064048"/>
    </source>
</evidence>